<feature type="repeat" description="WD" evidence="4">
    <location>
        <begin position="183"/>
        <end position="215"/>
    </location>
</feature>
<reference evidence="8" key="1">
    <citation type="submission" date="2011-08" db="EMBL/GenBank/DDBJ databases">
        <authorList>
            <person name="Rombauts S."/>
        </authorList>
    </citation>
    <scope>NUCLEOTIDE SEQUENCE</scope>
    <source>
        <strain evidence="8">London</strain>
    </source>
</reference>
<protein>
    <submittedName>
        <fullName evidence="7">Uncharacterized protein</fullName>
    </submittedName>
</protein>
<keyword evidence="3" id="KW-0966">Cell projection</keyword>
<name>T1JXD2_TETUR</name>
<dbReference type="SMART" id="SM00320">
    <property type="entry name" value="WD40"/>
    <property type="match status" value="7"/>
</dbReference>
<dbReference type="InterPro" id="IPR001680">
    <property type="entry name" value="WD40_rpt"/>
</dbReference>
<feature type="domain" description="IFT80 second beta-propeller" evidence="5">
    <location>
        <begin position="299"/>
        <end position="588"/>
    </location>
</feature>
<feature type="domain" description="IFT80/172/WDR35 TPR" evidence="6">
    <location>
        <begin position="621"/>
        <end position="758"/>
    </location>
</feature>
<dbReference type="Pfam" id="PF00400">
    <property type="entry name" value="WD40"/>
    <property type="match status" value="3"/>
</dbReference>
<dbReference type="InterPro" id="IPR056157">
    <property type="entry name" value="TPR_IFT80_172_dom"/>
</dbReference>
<evidence type="ECO:0000259" key="5">
    <source>
        <dbReference type="Pfam" id="PF23335"/>
    </source>
</evidence>
<keyword evidence="2" id="KW-0969">Cilium</keyword>
<dbReference type="GO" id="GO:0030992">
    <property type="term" value="C:intraciliary transport particle B"/>
    <property type="evidence" value="ECO:0007669"/>
    <property type="project" value="TreeGrafter"/>
</dbReference>
<dbReference type="InterPro" id="IPR056456">
    <property type="entry name" value="Beta-prop_IFT80_2nd"/>
</dbReference>
<evidence type="ECO:0000256" key="3">
    <source>
        <dbReference type="ARBA" id="ARBA00023273"/>
    </source>
</evidence>
<dbReference type="SUPFAM" id="SSF50978">
    <property type="entry name" value="WD40 repeat-like"/>
    <property type="match status" value="2"/>
</dbReference>
<dbReference type="GO" id="GO:0060271">
    <property type="term" value="P:cilium assembly"/>
    <property type="evidence" value="ECO:0007669"/>
    <property type="project" value="TreeGrafter"/>
</dbReference>
<organism evidence="7 8">
    <name type="scientific">Tetranychus urticae</name>
    <name type="common">Two-spotted spider mite</name>
    <dbReference type="NCBI Taxonomy" id="32264"/>
    <lineage>
        <taxon>Eukaryota</taxon>
        <taxon>Metazoa</taxon>
        <taxon>Ecdysozoa</taxon>
        <taxon>Arthropoda</taxon>
        <taxon>Chelicerata</taxon>
        <taxon>Arachnida</taxon>
        <taxon>Acari</taxon>
        <taxon>Acariformes</taxon>
        <taxon>Trombidiformes</taxon>
        <taxon>Prostigmata</taxon>
        <taxon>Eleutherengona</taxon>
        <taxon>Raphignathae</taxon>
        <taxon>Tetranychoidea</taxon>
        <taxon>Tetranychidae</taxon>
        <taxon>Tetranychus</taxon>
    </lineage>
</organism>
<dbReference type="GO" id="GO:0005929">
    <property type="term" value="C:cilium"/>
    <property type="evidence" value="ECO:0007669"/>
    <property type="project" value="UniProtKB-SubCell"/>
</dbReference>
<dbReference type="EnsemblMetazoa" id="tetur02g11520.1">
    <property type="protein sequence ID" value="tetur02g11520.1"/>
    <property type="gene ID" value="tetur02g11520"/>
</dbReference>
<dbReference type="PROSITE" id="PS50082">
    <property type="entry name" value="WD_REPEATS_2"/>
    <property type="match status" value="2"/>
</dbReference>
<proteinExistence type="predicted"/>
<evidence type="ECO:0000313" key="7">
    <source>
        <dbReference type="EnsemblMetazoa" id="tetur02g11520.1"/>
    </source>
</evidence>
<dbReference type="PROSITE" id="PS50294">
    <property type="entry name" value="WD_REPEATS_REGION"/>
    <property type="match status" value="2"/>
</dbReference>
<sequence length="772" mass="87249">MKFKIHFPVSSHSDFASCVGWLSGEEVLTAGDDHKLLIWNALNHEVIQTINLPEDLFPTDLHVYPKWSHGTRQKSAELFLIGSTDGRYHIFSRTGKLEKSVEAHKGAILVIKWSHDGTALATGGEEGQVKIWSKSGMLRTTLTSHPTPVYSLAWSPSNDSIIYTIDSNLEIKPLSPKVKPILWKAHDGAILKVGWNQCNNTIISGGEDCRYKVWDSSGRLLFISGINDYPITSLTWTPNGSLFAVGSFNALKLCDQHGWTYSLNKPAIQSIFNLCWSQDSTQIAGVTGNGSVIFAHVIDKSIDWANYQVSCLSQKILKFRDILINTDEEIEFRENITQFSLAHGYLIVITTNQCLIYRPTNLNAPYTIDLKDSTVNCLLQSSTSFLLVDSTNVYLYSYDGRFLNNLKWIGMKTDFLNHRTISISPETLAAIDANDNKIIHFIDLPTGKPINANPMIKHKSEVMVVALDSTGPPNERKVAFIDKNCDLYLTLVRSRSVSSQIIKISSMIKWILWCDTANMLAALGENGRITCWLYPQVGFVDRDLFSLAVIEKDWSDNASRNLQLTDFHNNQLTLRLSDGSPVQYSISSFPRILHGYVSNGKWNEALQLCRYLKSSPDYLPLWASLAGMALNGHNLEIAEYAYSAIEKVDKVLYIQRIQKLVDSAARNAEIALLCGNIQEAENILIASKFILRAILINLEVYNWDRACDLRNKYDHKERIYGNVILFYRQRYLERFDKTEDNKRLKKLANEIESRNWEQPAASVMAPSRPSVD</sequence>
<dbReference type="InterPro" id="IPR015943">
    <property type="entry name" value="WD40/YVTN_repeat-like_dom_sf"/>
</dbReference>
<evidence type="ECO:0000313" key="8">
    <source>
        <dbReference type="Proteomes" id="UP000015104"/>
    </source>
</evidence>
<accession>T1JXD2</accession>
<dbReference type="PANTHER" id="PTHR24098">
    <property type="entry name" value="OUTER SEGMENT 5"/>
    <property type="match status" value="1"/>
</dbReference>
<dbReference type="PANTHER" id="PTHR24098:SF0">
    <property type="entry name" value="OUTER SEGMENT 5"/>
    <property type="match status" value="1"/>
</dbReference>
<feature type="repeat" description="WD" evidence="4">
    <location>
        <begin position="101"/>
        <end position="133"/>
    </location>
</feature>
<comment type="subcellular location">
    <subcellularLocation>
        <location evidence="1">Cell projection</location>
        <location evidence="1">Cilium</location>
    </subcellularLocation>
</comment>
<dbReference type="STRING" id="32264.T1JXD2"/>
<dbReference type="eggNOG" id="KOG1524">
    <property type="taxonomic scope" value="Eukaryota"/>
</dbReference>
<dbReference type="InterPro" id="IPR036322">
    <property type="entry name" value="WD40_repeat_dom_sf"/>
</dbReference>
<keyword evidence="4" id="KW-0853">WD repeat</keyword>
<dbReference type="Pfam" id="PF23387">
    <property type="entry name" value="TPR_IFT80_172"/>
    <property type="match status" value="1"/>
</dbReference>
<dbReference type="Gene3D" id="1.25.40.470">
    <property type="match status" value="1"/>
</dbReference>
<evidence type="ECO:0000256" key="1">
    <source>
        <dbReference type="ARBA" id="ARBA00004138"/>
    </source>
</evidence>
<keyword evidence="8" id="KW-1185">Reference proteome</keyword>
<evidence type="ECO:0000256" key="4">
    <source>
        <dbReference type="PROSITE-ProRule" id="PRU00221"/>
    </source>
</evidence>
<dbReference type="Proteomes" id="UP000015104">
    <property type="component" value="Unassembled WGS sequence"/>
</dbReference>
<evidence type="ECO:0000259" key="6">
    <source>
        <dbReference type="Pfam" id="PF23387"/>
    </source>
</evidence>
<reference evidence="7" key="2">
    <citation type="submission" date="2015-06" db="UniProtKB">
        <authorList>
            <consortium name="EnsemblMetazoa"/>
        </authorList>
    </citation>
    <scope>IDENTIFICATION</scope>
</reference>
<dbReference type="AlphaFoldDB" id="T1JXD2"/>
<dbReference type="Gene3D" id="2.130.10.10">
    <property type="entry name" value="YVTN repeat-like/Quinoprotein amine dehydrogenase"/>
    <property type="match status" value="2"/>
</dbReference>
<evidence type="ECO:0000256" key="2">
    <source>
        <dbReference type="ARBA" id="ARBA00023069"/>
    </source>
</evidence>
<dbReference type="HOGENOM" id="CLU_024638_1_0_1"/>
<dbReference type="EMBL" id="CAEY01000826">
    <property type="status" value="NOT_ANNOTATED_CDS"/>
    <property type="molecule type" value="Genomic_DNA"/>
</dbReference>
<dbReference type="FunFam" id="2.130.10.10:FF:000463">
    <property type="entry name" value="intraflagellar transport protein 80 homolog"/>
    <property type="match status" value="1"/>
</dbReference>
<dbReference type="Pfam" id="PF23335">
    <property type="entry name" value="Beta-prop_IFT80_2nd"/>
    <property type="match status" value="1"/>
</dbReference>